<reference evidence="1 2" key="1">
    <citation type="submission" date="2017-03" db="EMBL/GenBank/DDBJ databases">
        <title>Genomes of endolithic fungi from Antarctica.</title>
        <authorList>
            <person name="Coleine C."/>
            <person name="Masonjones S."/>
            <person name="Stajich J.E."/>
        </authorList>
    </citation>
    <scope>NUCLEOTIDE SEQUENCE [LARGE SCALE GENOMIC DNA]</scope>
    <source>
        <strain evidence="1 2">CCFEE 5184</strain>
    </source>
</reference>
<dbReference type="AlphaFoldDB" id="A0A4U0XDZ7"/>
<comment type="caution">
    <text evidence="1">The sequence shown here is derived from an EMBL/GenBank/DDBJ whole genome shotgun (WGS) entry which is preliminary data.</text>
</comment>
<dbReference type="EMBL" id="NAJQ01000206">
    <property type="protein sequence ID" value="TKA75012.1"/>
    <property type="molecule type" value="Genomic_DNA"/>
</dbReference>
<sequence length="75" mass="8965">MARTWKGDVPIPTDISLESAERRLEGEEKRLFLVWMRKMLQWRPEDRPDCNGVFFDEWLCAYLIESGEMVLTEED</sequence>
<name>A0A4U0XDZ7_9PEZI</name>
<keyword evidence="2" id="KW-1185">Reference proteome</keyword>
<gene>
    <name evidence="1" type="ORF">B0A55_04800</name>
</gene>
<proteinExistence type="predicted"/>
<organism evidence="1 2">
    <name type="scientific">Friedmanniomyces simplex</name>
    <dbReference type="NCBI Taxonomy" id="329884"/>
    <lineage>
        <taxon>Eukaryota</taxon>
        <taxon>Fungi</taxon>
        <taxon>Dikarya</taxon>
        <taxon>Ascomycota</taxon>
        <taxon>Pezizomycotina</taxon>
        <taxon>Dothideomycetes</taxon>
        <taxon>Dothideomycetidae</taxon>
        <taxon>Mycosphaerellales</taxon>
        <taxon>Teratosphaeriaceae</taxon>
        <taxon>Friedmanniomyces</taxon>
    </lineage>
</organism>
<accession>A0A4U0XDZ7</accession>
<dbReference type="OrthoDB" id="5979581at2759"/>
<dbReference type="Proteomes" id="UP000309340">
    <property type="component" value="Unassembled WGS sequence"/>
</dbReference>
<evidence type="ECO:0000313" key="1">
    <source>
        <dbReference type="EMBL" id="TKA75012.1"/>
    </source>
</evidence>
<protein>
    <recommendedName>
        <fullName evidence="3">Protein kinase domain-containing protein</fullName>
    </recommendedName>
</protein>
<evidence type="ECO:0000313" key="2">
    <source>
        <dbReference type="Proteomes" id="UP000309340"/>
    </source>
</evidence>
<evidence type="ECO:0008006" key="3">
    <source>
        <dbReference type="Google" id="ProtNLM"/>
    </source>
</evidence>
<dbReference type="Gene3D" id="1.10.510.10">
    <property type="entry name" value="Transferase(Phosphotransferase) domain 1"/>
    <property type="match status" value="1"/>
</dbReference>